<sequence>MDSGNSARESSPVMPRGQKGNSNDESSRRIKITIRNNKGLGIGTKRKNPPSDSSTKPNPSKRRRPGVRELNSRKAELGKQFGNIIEWASRRHGVSEGSEYTSDQYESDETQLREAKLVLKNKMKSEGQENDYPNELFRIEGMLTTIRDYQAVGTSFMFRQERSQIRGGILADDMGIGKTVQSIACMLANPPTKTAEQEHRGATLIIVPNQGLVKQWTEELKKHAKVKKKDVCRYAGGGKIHAHGIKGYPYVLATYGQVERDYRLHREQNEEDEGPLFEVEFYRIILDEGDNIKNYNGNTSKACCALEGKLKWVLSGTPLRNSIKECLPYFRFLRIDAKENSDDFTKKWKAPKTASLSSKGDMNNANWPQDSQENRIMQILASIMLRREAGQVFLGRGMCGLPKSYFDDRVVPVTAQEAIVTKHMEQATVRAQNEYRQLKLLRQNLDVPKGNHQVRCIRLRQAADHLFLLEKHARDLFNEIEIKNLVRALEKQKQPSIYDVGVDLKTLIEDIHSPHEEDGCLECFSMAELRSLICGHTMCRICYVKHVEVTIEQDKKQCKCPRCGKVISELRKAPNNKRLVREESVKLESEVLRNSRGRDVSVIPTNEENKRSLGNDCNGIEPLMKPYSCRWLEQCDKSSVVVPSTKTNTAAEIVKGWQKEAPDDKIIIFTEWIGTAKILGRMLNRIKIPFVYYLGGQTTLKNRDTSLQNFRSNAKIKVMISTMATGNLGLNLTVANRMIIMNPWWNYAAEAQAFGRIKRHGQTKETFVVRLFAKGTIDERILKMQDRKKLEIAGAMSQGKIPKLLSPEDRYFLETGSELPHNNPDTESATDDGQNSDD</sequence>
<keyword evidence="2" id="KW-1185">Reference proteome</keyword>
<proteinExistence type="predicted"/>
<dbReference type="Proteomes" id="UP001143856">
    <property type="component" value="Unassembled WGS sequence"/>
</dbReference>
<protein>
    <submittedName>
        <fullName evidence="1">Uncharacterized protein</fullName>
    </submittedName>
</protein>
<reference evidence="1" key="1">
    <citation type="submission" date="2022-10" db="EMBL/GenBank/DDBJ databases">
        <title>Genome Sequence of Xylaria curta.</title>
        <authorList>
            <person name="Buettner E."/>
        </authorList>
    </citation>
    <scope>NUCLEOTIDE SEQUENCE</scope>
    <source>
        <strain evidence="1">Babe10</strain>
    </source>
</reference>
<accession>A0ACC1PP78</accession>
<name>A0ACC1PP78_9PEZI</name>
<comment type="caution">
    <text evidence="1">The sequence shown here is derived from an EMBL/GenBank/DDBJ whole genome shotgun (WGS) entry which is preliminary data.</text>
</comment>
<gene>
    <name evidence="1" type="ORF">NUW58_g444</name>
</gene>
<organism evidence="1 2">
    <name type="scientific">Xylaria curta</name>
    <dbReference type="NCBI Taxonomy" id="42375"/>
    <lineage>
        <taxon>Eukaryota</taxon>
        <taxon>Fungi</taxon>
        <taxon>Dikarya</taxon>
        <taxon>Ascomycota</taxon>
        <taxon>Pezizomycotina</taxon>
        <taxon>Sordariomycetes</taxon>
        <taxon>Xylariomycetidae</taxon>
        <taxon>Xylariales</taxon>
        <taxon>Xylariaceae</taxon>
        <taxon>Xylaria</taxon>
    </lineage>
</organism>
<dbReference type="EMBL" id="JAPDGR010000037">
    <property type="protein sequence ID" value="KAJ2998056.1"/>
    <property type="molecule type" value="Genomic_DNA"/>
</dbReference>
<evidence type="ECO:0000313" key="1">
    <source>
        <dbReference type="EMBL" id="KAJ2998056.1"/>
    </source>
</evidence>
<evidence type="ECO:0000313" key="2">
    <source>
        <dbReference type="Proteomes" id="UP001143856"/>
    </source>
</evidence>